<name>A0A7S2XBP8_9EUKA</name>
<dbReference type="Pfam" id="PF05028">
    <property type="entry name" value="PARG_cat_C"/>
    <property type="match status" value="1"/>
</dbReference>
<dbReference type="GO" id="GO:0005634">
    <property type="term" value="C:nucleus"/>
    <property type="evidence" value="ECO:0007669"/>
    <property type="project" value="TreeGrafter"/>
</dbReference>
<proteinExistence type="predicted"/>
<dbReference type="GO" id="GO:0005975">
    <property type="term" value="P:carbohydrate metabolic process"/>
    <property type="evidence" value="ECO:0007669"/>
    <property type="project" value="InterPro"/>
</dbReference>
<evidence type="ECO:0000259" key="1">
    <source>
        <dbReference type="Pfam" id="PF05028"/>
    </source>
</evidence>
<dbReference type="PANTHER" id="PTHR12837:SF0">
    <property type="entry name" value="POLY(ADP-RIBOSE) GLYCOHYDROLASE"/>
    <property type="match status" value="1"/>
</dbReference>
<feature type="domain" description="PARG catalytic Macro" evidence="1">
    <location>
        <begin position="17"/>
        <end position="202"/>
    </location>
</feature>
<reference evidence="2" key="1">
    <citation type="submission" date="2021-01" db="EMBL/GenBank/DDBJ databases">
        <authorList>
            <person name="Corre E."/>
            <person name="Pelletier E."/>
            <person name="Niang G."/>
            <person name="Scheremetjew M."/>
            <person name="Finn R."/>
            <person name="Kale V."/>
            <person name="Holt S."/>
            <person name="Cochrane G."/>
            <person name="Meng A."/>
            <person name="Brown T."/>
            <person name="Cohen L."/>
        </authorList>
    </citation>
    <scope>NUCLEOTIDE SEQUENCE</scope>
    <source>
        <strain evidence="2">CCMP622</strain>
    </source>
</reference>
<dbReference type="GO" id="GO:0004649">
    <property type="term" value="F:poly(ADP-ribose) glycohydrolase activity"/>
    <property type="evidence" value="ECO:0007669"/>
    <property type="project" value="InterPro"/>
</dbReference>
<dbReference type="PANTHER" id="PTHR12837">
    <property type="entry name" value="POLY ADP-RIBOSE GLYCOHYDROLASE"/>
    <property type="match status" value="1"/>
</dbReference>
<dbReference type="GO" id="GO:1990966">
    <property type="term" value="P:ATP generation from poly-ADP-D-ribose"/>
    <property type="evidence" value="ECO:0007669"/>
    <property type="project" value="TreeGrafter"/>
</dbReference>
<dbReference type="EMBL" id="HBHP01020266">
    <property type="protein sequence ID" value="CAD9768606.1"/>
    <property type="molecule type" value="Transcribed_RNA"/>
</dbReference>
<protein>
    <recommendedName>
        <fullName evidence="1">PARG catalytic Macro domain-containing protein</fullName>
    </recommendedName>
</protein>
<sequence length="259" mass="28717">MSFGKNSPILGKVSIKRGKIRPRADELTLQTVFASYRIGQGFFGTGCGQEEMMLSMYPEALLLHYIMEPLADHECAYVIGAHNFSKVSGLGARMAFEGPISITDTKRSKPWFDLYGRRATALGFIDPLECSDIAEFGMETMAREVVKAHSAFSVNAVTLGEHYPYIATGNWGGGAAGGDPTLRFVMQWVAAAYSGRKLEYYIDDSNEQYIELFEEIVATAVEKEITAAIIVKYVSNYTEHRREYTLGESLLVRMGVEDG</sequence>
<dbReference type="InterPro" id="IPR007724">
    <property type="entry name" value="Poly_GlycHdrlase"/>
</dbReference>
<organism evidence="2">
    <name type="scientific">Lotharella oceanica</name>
    <dbReference type="NCBI Taxonomy" id="641309"/>
    <lineage>
        <taxon>Eukaryota</taxon>
        <taxon>Sar</taxon>
        <taxon>Rhizaria</taxon>
        <taxon>Cercozoa</taxon>
        <taxon>Chlorarachniophyceae</taxon>
        <taxon>Lotharella</taxon>
    </lineage>
</organism>
<dbReference type="GO" id="GO:0006282">
    <property type="term" value="P:regulation of DNA repair"/>
    <property type="evidence" value="ECO:0007669"/>
    <property type="project" value="InterPro"/>
</dbReference>
<evidence type="ECO:0000313" key="2">
    <source>
        <dbReference type="EMBL" id="CAD9768606.1"/>
    </source>
</evidence>
<dbReference type="AlphaFoldDB" id="A0A7S2XBP8"/>
<gene>
    <name evidence="2" type="ORF">LSP00402_LOCUS12586</name>
</gene>
<accession>A0A7S2XBP8</accession>
<dbReference type="GO" id="GO:0005737">
    <property type="term" value="C:cytoplasm"/>
    <property type="evidence" value="ECO:0007669"/>
    <property type="project" value="TreeGrafter"/>
</dbReference>
<dbReference type="InterPro" id="IPR046372">
    <property type="entry name" value="PARG_cat_C"/>
</dbReference>
<dbReference type="GO" id="GO:0009225">
    <property type="term" value="P:nucleotide-sugar metabolic process"/>
    <property type="evidence" value="ECO:0007669"/>
    <property type="project" value="TreeGrafter"/>
</dbReference>